<evidence type="ECO:0000256" key="1">
    <source>
        <dbReference type="SAM" id="MobiDB-lite"/>
    </source>
</evidence>
<gene>
    <name evidence="3" type="ORF">EYC98_05315</name>
</gene>
<feature type="domain" description="Transcriptional regulator SutA RNAP-binding" evidence="2">
    <location>
        <begin position="16"/>
        <end position="45"/>
    </location>
</feature>
<protein>
    <recommendedName>
        <fullName evidence="2">Transcriptional regulator SutA RNAP-binding domain-containing protein</fullName>
    </recommendedName>
</protein>
<evidence type="ECO:0000313" key="3">
    <source>
        <dbReference type="EMBL" id="MCX2980287.1"/>
    </source>
</evidence>
<comment type="caution">
    <text evidence="3">The sequence shown here is derived from an EMBL/GenBank/DDBJ whole genome shotgun (WGS) entry which is preliminary data.</text>
</comment>
<sequence length="60" mass="6186">MASPSKRRGPAAPPQTSLSIAEQTAAFLKTGGKVEEVPRGISGQPGATARKHITISTKSQ</sequence>
<dbReference type="RefSeq" id="WP_279244264.1">
    <property type="nucleotide sequence ID" value="NZ_SHNN01000001.1"/>
</dbReference>
<keyword evidence="4" id="KW-1185">Reference proteome</keyword>
<dbReference type="InterPro" id="IPR049191">
    <property type="entry name" value="SutA_RBD"/>
</dbReference>
<dbReference type="Pfam" id="PF20661">
    <property type="entry name" value="SutA-RBD"/>
    <property type="match status" value="1"/>
</dbReference>
<accession>A0ABT3TDA6</accession>
<reference evidence="3" key="1">
    <citation type="submission" date="2019-02" db="EMBL/GenBank/DDBJ databases">
        <authorList>
            <person name="Li S.-H."/>
        </authorList>
    </citation>
    <scope>NUCLEOTIDE SEQUENCE</scope>
    <source>
        <strain evidence="3">IMCC14734</strain>
    </source>
</reference>
<organism evidence="3 4">
    <name type="scientific">Candidatus Litorirhabdus singularis</name>
    <dbReference type="NCBI Taxonomy" id="2518993"/>
    <lineage>
        <taxon>Bacteria</taxon>
        <taxon>Pseudomonadati</taxon>
        <taxon>Pseudomonadota</taxon>
        <taxon>Gammaproteobacteria</taxon>
        <taxon>Cellvibrionales</taxon>
        <taxon>Halieaceae</taxon>
        <taxon>Candidatus Litorirhabdus</taxon>
    </lineage>
</organism>
<proteinExistence type="predicted"/>
<dbReference type="Proteomes" id="UP001143362">
    <property type="component" value="Unassembled WGS sequence"/>
</dbReference>
<feature type="region of interest" description="Disordered" evidence="1">
    <location>
        <begin position="1"/>
        <end position="20"/>
    </location>
</feature>
<dbReference type="EMBL" id="SHNN01000001">
    <property type="protein sequence ID" value="MCX2980287.1"/>
    <property type="molecule type" value="Genomic_DNA"/>
</dbReference>
<evidence type="ECO:0000313" key="4">
    <source>
        <dbReference type="Proteomes" id="UP001143362"/>
    </source>
</evidence>
<name>A0ABT3TDA6_9GAMM</name>
<evidence type="ECO:0000259" key="2">
    <source>
        <dbReference type="Pfam" id="PF20661"/>
    </source>
</evidence>
<feature type="region of interest" description="Disordered" evidence="1">
    <location>
        <begin position="31"/>
        <end position="60"/>
    </location>
</feature>